<comment type="caution">
    <text evidence="1">The sequence shown here is derived from an EMBL/GenBank/DDBJ whole genome shotgun (WGS) entry which is preliminary data.</text>
</comment>
<dbReference type="Gene3D" id="3.40.50.12480">
    <property type="match status" value="1"/>
</dbReference>
<sequence length="116" mass="12606">MPSPSPSISSYKCSELTSISIPDTLQKLGKHAFRFCYKLVTPFIDVSDANNDTTSEVLKYLHDKMKSDHMVKDIASLQAEITEQCVAITEQGVATAKIASQNEGIIAALKTNVTAD</sequence>
<organism evidence="1 2">
    <name type="scientific">Triparma laevis f. inornata</name>
    <dbReference type="NCBI Taxonomy" id="1714386"/>
    <lineage>
        <taxon>Eukaryota</taxon>
        <taxon>Sar</taxon>
        <taxon>Stramenopiles</taxon>
        <taxon>Ochrophyta</taxon>
        <taxon>Bolidophyceae</taxon>
        <taxon>Parmales</taxon>
        <taxon>Triparmaceae</taxon>
        <taxon>Triparma</taxon>
    </lineage>
</organism>
<evidence type="ECO:0000313" key="2">
    <source>
        <dbReference type="Proteomes" id="UP001162640"/>
    </source>
</evidence>
<reference evidence="2" key="1">
    <citation type="journal article" date="2023" name="Commun. Biol.">
        <title>Genome analysis of Parmales, the sister group of diatoms, reveals the evolutionary specialization of diatoms from phago-mixotrophs to photoautotrophs.</title>
        <authorList>
            <person name="Ban H."/>
            <person name="Sato S."/>
            <person name="Yoshikawa S."/>
            <person name="Yamada K."/>
            <person name="Nakamura Y."/>
            <person name="Ichinomiya M."/>
            <person name="Sato N."/>
            <person name="Blanc-Mathieu R."/>
            <person name="Endo H."/>
            <person name="Kuwata A."/>
            <person name="Ogata H."/>
        </authorList>
    </citation>
    <scope>NUCLEOTIDE SEQUENCE [LARGE SCALE GENOMIC DNA]</scope>
</reference>
<accession>A0A9W7EX42</accession>
<protein>
    <submittedName>
        <fullName evidence="1">Uncharacterized protein</fullName>
    </submittedName>
</protein>
<gene>
    <name evidence="1" type="ORF">TL16_g12707</name>
</gene>
<proteinExistence type="predicted"/>
<name>A0A9W7EX42_9STRA</name>
<evidence type="ECO:0000313" key="1">
    <source>
        <dbReference type="EMBL" id="GMH93722.1"/>
    </source>
</evidence>
<dbReference type="Proteomes" id="UP001162640">
    <property type="component" value="Unassembled WGS sequence"/>
</dbReference>
<dbReference type="AlphaFoldDB" id="A0A9W7EX42"/>
<dbReference type="EMBL" id="BLQM01000533">
    <property type="protein sequence ID" value="GMH93722.1"/>
    <property type="molecule type" value="Genomic_DNA"/>
</dbReference>